<name>A0A183L489_9TREM</name>
<protein>
    <submittedName>
        <fullName evidence="4">GCFC domain-containing protein</fullName>
    </submittedName>
</protein>
<accession>A0A183L489</accession>
<evidence type="ECO:0000313" key="2">
    <source>
        <dbReference type="EMBL" id="VDP77861.1"/>
    </source>
</evidence>
<gene>
    <name evidence="2" type="ORF">SCUD_LOCUS22148</name>
</gene>
<evidence type="ECO:0000259" key="1">
    <source>
        <dbReference type="Pfam" id="PF07842"/>
    </source>
</evidence>
<feature type="domain" description="GCF C-terminal" evidence="1">
    <location>
        <begin position="2"/>
        <end position="61"/>
    </location>
</feature>
<reference evidence="2 3" key="2">
    <citation type="submission" date="2018-11" db="EMBL/GenBank/DDBJ databases">
        <authorList>
            <consortium name="Pathogen Informatics"/>
        </authorList>
    </citation>
    <scope>NUCLEOTIDE SEQUENCE [LARGE SCALE GENOMIC DNA]</scope>
    <source>
        <strain evidence="2">Dakar</strain>
        <strain evidence="3">Dakar, Senegal</strain>
    </source>
</reference>
<dbReference type="GO" id="GO:0000390">
    <property type="term" value="P:spliceosomal complex disassembly"/>
    <property type="evidence" value="ECO:0007669"/>
    <property type="project" value="InterPro"/>
</dbReference>
<dbReference type="WBParaSite" id="SCUD_0002215201-mRNA-1">
    <property type="protein sequence ID" value="SCUD_0002215201-mRNA-1"/>
    <property type="gene ID" value="SCUD_0002215201"/>
</dbReference>
<dbReference type="STRING" id="6186.A0A183L489"/>
<dbReference type="PANTHER" id="PTHR23329">
    <property type="entry name" value="TUFTELIN-INTERACTING PROTEIN 11-RELATED"/>
    <property type="match status" value="1"/>
</dbReference>
<evidence type="ECO:0000313" key="4">
    <source>
        <dbReference type="WBParaSite" id="SCUD_0002215201-mRNA-1"/>
    </source>
</evidence>
<dbReference type="Pfam" id="PF07842">
    <property type="entry name" value="GCFC"/>
    <property type="match status" value="1"/>
</dbReference>
<proteinExistence type="predicted"/>
<organism evidence="4">
    <name type="scientific">Schistosoma curassoni</name>
    <dbReference type="NCBI Taxonomy" id="6186"/>
    <lineage>
        <taxon>Eukaryota</taxon>
        <taxon>Metazoa</taxon>
        <taxon>Spiralia</taxon>
        <taxon>Lophotrochozoa</taxon>
        <taxon>Platyhelminthes</taxon>
        <taxon>Trematoda</taxon>
        <taxon>Digenea</taxon>
        <taxon>Strigeidida</taxon>
        <taxon>Schistosomatoidea</taxon>
        <taxon>Schistosomatidae</taxon>
        <taxon>Schistosoma</taxon>
    </lineage>
</organism>
<dbReference type="Proteomes" id="UP000279833">
    <property type="component" value="Unassembled WGS sequence"/>
</dbReference>
<dbReference type="EMBL" id="UZAK01048457">
    <property type="protein sequence ID" value="VDP77861.1"/>
    <property type="molecule type" value="Genomic_DNA"/>
</dbReference>
<dbReference type="PANTHER" id="PTHR23329:SF1">
    <property type="entry name" value="TUFTELIN-INTERACTING PROTEIN 11"/>
    <property type="match status" value="1"/>
</dbReference>
<reference evidence="4" key="1">
    <citation type="submission" date="2016-06" db="UniProtKB">
        <authorList>
            <consortium name="WormBaseParasite"/>
        </authorList>
    </citation>
    <scope>IDENTIFICATION</scope>
</reference>
<evidence type="ECO:0000313" key="3">
    <source>
        <dbReference type="Proteomes" id="UP000279833"/>
    </source>
</evidence>
<dbReference type="AlphaFoldDB" id="A0A183L489"/>
<dbReference type="InterPro" id="IPR045211">
    <property type="entry name" value="TFP11/STIP/Ntr1"/>
</dbReference>
<sequence>MVLQKLGSCLTNWHPSDASARSVLMPWRTIFPVTSMAAFLSRHVVPKLALALQQFQVSFYSFIYNSLALTSFLI</sequence>
<keyword evidence="3" id="KW-1185">Reference proteome</keyword>
<dbReference type="GO" id="GO:0071008">
    <property type="term" value="C:U2-type post-mRNA release spliceosomal complex"/>
    <property type="evidence" value="ECO:0007669"/>
    <property type="project" value="TreeGrafter"/>
</dbReference>
<dbReference type="InterPro" id="IPR022783">
    <property type="entry name" value="GCFC_dom"/>
</dbReference>